<reference evidence="21 22" key="1">
    <citation type="submission" date="2016-05" db="EMBL/GenBank/DDBJ databases">
        <title>Paenibacillus sp. 1ZS3-15 nov., isolated from the rhizosphere soil.</title>
        <authorList>
            <person name="Zhang X.X."/>
            <person name="Zhang J."/>
        </authorList>
    </citation>
    <scope>NUCLEOTIDE SEQUENCE [LARGE SCALE GENOMIC DNA]</scope>
    <source>
        <strain evidence="21 22">1ZS3-15</strain>
    </source>
</reference>
<protein>
    <submittedName>
        <fullName evidence="21">Carboxypeptidase</fullName>
    </submittedName>
</protein>
<dbReference type="STRING" id="1850517.A8708_13785"/>
<dbReference type="Proteomes" id="UP000078454">
    <property type="component" value="Unassembled WGS sequence"/>
</dbReference>
<evidence type="ECO:0000256" key="14">
    <source>
        <dbReference type="ARBA" id="ARBA00023316"/>
    </source>
</evidence>
<proteinExistence type="inferred from homology"/>
<comment type="catalytic activity">
    <reaction evidence="15">
        <text>Preferential cleavage: (Ac)2-L-Lys-D-Ala-|-D-Ala. Also transpeptidation of peptidyl-alanyl moieties that are N-acyl substituents of D-alanine.</text>
        <dbReference type="EC" id="3.4.16.4"/>
    </reaction>
</comment>
<keyword evidence="18" id="KW-0812">Transmembrane</keyword>
<evidence type="ECO:0000256" key="16">
    <source>
        <dbReference type="ARBA" id="ARBA00049902"/>
    </source>
</evidence>
<evidence type="ECO:0000256" key="17">
    <source>
        <dbReference type="SAM" id="MobiDB-lite"/>
    </source>
</evidence>
<evidence type="ECO:0000256" key="4">
    <source>
        <dbReference type="ARBA" id="ARBA00022475"/>
    </source>
</evidence>
<feature type="region of interest" description="Disordered" evidence="17">
    <location>
        <begin position="1"/>
        <end position="27"/>
    </location>
</feature>
<evidence type="ECO:0000313" key="21">
    <source>
        <dbReference type="EMBL" id="OAS15542.1"/>
    </source>
</evidence>
<evidence type="ECO:0000256" key="2">
    <source>
        <dbReference type="ARBA" id="ARBA00007090"/>
    </source>
</evidence>
<evidence type="ECO:0000256" key="8">
    <source>
        <dbReference type="ARBA" id="ARBA00022679"/>
    </source>
</evidence>
<dbReference type="InterPro" id="IPR001264">
    <property type="entry name" value="Glyco_trans_51"/>
</dbReference>
<dbReference type="GO" id="GO:0005886">
    <property type="term" value="C:plasma membrane"/>
    <property type="evidence" value="ECO:0007669"/>
    <property type="project" value="UniProtKB-SubCell"/>
</dbReference>
<evidence type="ECO:0000256" key="3">
    <source>
        <dbReference type="ARBA" id="ARBA00007739"/>
    </source>
</evidence>
<comment type="subcellular location">
    <subcellularLocation>
        <location evidence="1">Cell membrane</location>
    </subcellularLocation>
</comment>
<evidence type="ECO:0000256" key="7">
    <source>
        <dbReference type="ARBA" id="ARBA00022676"/>
    </source>
</evidence>
<accession>A0A198A353</accession>
<feature type="domain" description="Glycosyl transferase family 51" evidence="20">
    <location>
        <begin position="85"/>
        <end position="260"/>
    </location>
</feature>
<dbReference type="Pfam" id="PF00912">
    <property type="entry name" value="Transgly"/>
    <property type="match status" value="1"/>
</dbReference>
<evidence type="ECO:0000259" key="19">
    <source>
        <dbReference type="Pfam" id="PF00905"/>
    </source>
</evidence>
<comment type="similarity">
    <text evidence="3">In the N-terminal section; belongs to the glycosyltransferase 51 family.</text>
</comment>
<evidence type="ECO:0000256" key="6">
    <source>
        <dbReference type="ARBA" id="ARBA00022670"/>
    </source>
</evidence>
<evidence type="ECO:0000256" key="11">
    <source>
        <dbReference type="ARBA" id="ARBA00022984"/>
    </source>
</evidence>
<dbReference type="FunFam" id="1.10.3810.10:FF:000001">
    <property type="entry name" value="Penicillin-binding protein 1A"/>
    <property type="match status" value="1"/>
</dbReference>
<dbReference type="SUPFAM" id="SSF56601">
    <property type="entry name" value="beta-lactamase/transpeptidase-like"/>
    <property type="match status" value="1"/>
</dbReference>
<keyword evidence="12 18" id="KW-0472">Membrane</keyword>
<keyword evidence="11" id="KW-0573">Peptidoglycan synthesis</keyword>
<keyword evidence="5 21" id="KW-0121">Carboxypeptidase</keyword>
<evidence type="ECO:0000256" key="9">
    <source>
        <dbReference type="ARBA" id="ARBA00022801"/>
    </source>
</evidence>
<dbReference type="PANTHER" id="PTHR32282">
    <property type="entry name" value="BINDING PROTEIN TRANSPEPTIDASE, PUTATIVE-RELATED"/>
    <property type="match status" value="1"/>
</dbReference>
<evidence type="ECO:0000256" key="15">
    <source>
        <dbReference type="ARBA" id="ARBA00034000"/>
    </source>
</evidence>
<dbReference type="AlphaFoldDB" id="A0A198A353"/>
<evidence type="ECO:0000256" key="1">
    <source>
        <dbReference type="ARBA" id="ARBA00004236"/>
    </source>
</evidence>
<feature type="transmembrane region" description="Helical" evidence="18">
    <location>
        <begin position="43"/>
        <end position="64"/>
    </location>
</feature>
<evidence type="ECO:0000256" key="18">
    <source>
        <dbReference type="SAM" id="Phobius"/>
    </source>
</evidence>
<dbReference type="InterPro" id="IPR036950">
    <property type="entry name" value="PBP_transglycosylase"/>
</dbReference>
<keyword evidence="13" id="KW-0511">Multifunctional enzyme</keyword>
<keyword evidence="14" id="KW-0961">Cell wall biogenesis/degradation</keyword>
<keyword evidence="4" id="KW-1003">Cell membrane</keyword>
<keyword evidence="7" id="KW-0328">Glycosyltransferase</keyword>
<dbReference type="GO" id="GO:0009002">
    <property type="term" value="F:serine-type D-Ala-D-Ala carboxypeptidase activity"/>
    <property type="evidence" value="ECO:0007669"/>
    <property type="project" value="UniProtKB-EC"/>
</dbReference>
<dbReference type="SUPFAM" id="SSF53955">
    <property type="entry name" value="Lysozyme-like"/>
    <property type="match status" value="1"/>
</dbReference>
<dbReference type="NCBIfam" id="TIGR02074">
    <property type="entry name" value="PBP_1a_fam"/>
    <property type="match status" value="1"/>
</dbReference>
<dbReference type="PANTHER" id="PTHR32282:SF11">
    <property type="entry name" value="PENICILLIN-BINDING PROTEIN 1B"/>
    <property type="match status" value="1"/>
</dbReference>
<feature type="domain" description="Penicillin-binding protein transpeptidase" evidence="19">
    <location>
        <begin position="350"/>
        <end position="618"/>
    </location>
</feature>
<dbReference type="Pfam" id="PF00905">
    <property type="entry name" value="Transpeptidase"/>
    <property type="match status" value="1"/>
</dbReference>
<dbReference type="OrthoDB" id="9766909at2"/>
<dbReference type="GO" id="GO:0008658">
    <property type="term" value="F:penicillin binding"/>
    <property type="evidence" value="ECO:0007669"/>
    <property type="project" value="InterPro"/>
</dbReference>
<dbReference type="InterPro" id="IPR023346">
    <property type="entry name" value="Lysozyme-like_dom_sf"/>
</dbReference>
<dbReference type="RefSeq" id="WP_068668095.1">
    <property type="nucleotide sequence ID" value="NZ_LYPB01000082.1"/>
</dbReference>
<keyword evidence="22" id="KW-1185">Reference proteome</keyword>
<keyword evidence="9" id="KW-0378">Hydrolase</keyword>
<keyword evidence="6" id="KW-0645">Protease</keyword>
<dbReference type="GO" id="GO:0030288">
    <property type="term" value="C:outer membrane-bounded periplasmic space"/>
    <property type="evidence" value="ECO:0007669"/>
    <property type="project" value="TreeGrafter"/>
</dbReference>
<dbReference type="InterPro" id="IPR012338">
    <property type="entry name" value="Beta-lactam/transpept-like"/>
</dbReference>
<dbReference type="GO" id="GO:0009252">
    <property type="term" value="P:peptidoglycan biosynthetic process"/>
    <property type="evidence" value="ECO:0007669"/>
    <property type="project" value="UniProtKB-KW"/>
</dbReference>
<comment type="catalytic activity">
    <reaction evidence="16">
        <text>[GlcNAc-(1-&gt;4)-Mur2Ac(oyl-L-Ala-gamma-D-Glu-L-Lys-D-Ala-D-Ala)](n)-di-trans,octa-cis-undecaprenyl diphosphate + beta-D-GlcNAc-(1-&gt;4)-Mur2Ac(oyl-L-Ala-gamma-D-Glu-L-Lys-D-Ala-D-Ala)-di-trans,octa-cis-undecaprenyl diphosphate = [GlcNAc-(1-&gt;4)-Mur2Ac(oyl-L-Ala-gamma-D-Glu-L-Lys-D-Ala-D-Ala)](n+1)-di-trans,octa-cis-undecaprenyl diphosphate + di-trans,octa-cis-undecaprenyl diphosphate + H(+)</text>
        <dbReference type="Rhea" id="RHEA:23708"/>
        <dbReference type="Rhea" id="RHEA-COMP:9602"/>
        <dbReference type="Rhea" id="RHEA-COMP:9603"/>
        <dbReference type="ChEBI" id="CHEBI:15378"/>
        <dbReference type="ChEBI" id="CHEBI:58405"/>
        <dbReference type="ChEBI" id="CHEBI:60033"/>
        <dbReference type="ChEBI" id="CHEBI:78435"/>
        <dbReference type="EC" id="2.4.99.28"/>
    </reaction>
</comment>
<organism evidence="21 22">
    <name type="scientific">Paenibacillus oryzisoli</name>
    <dbReference type="NCBI Taxonomy" id="1850517"/>
    <lineage>
        <taxon>Bacteria</taxon>
        <taxon>Bacillati</taxon>
        <taxon>Bacillota</taxon>
        <taxon>Bacilli</taxon>
        <taxon>Bacillales</taxon>
        <taxon>Paenibacillaceae</taxon>
        <taxon>Paenibacillus</taxon>
    </lineage>
</organism>
<keyword evidence="18" id="KW-1133">Transmembrane helix</keyword>
<evidence type="ECO:0000256" key="5">
    <source>
        <dbReference type="ARBA" id="ARBA00022645"/>
    </source>
</evidence>
<comment type="caution">
    <text evidence="21">The sequence shown here is derived from an EMBL/GenBank/DDBJ whole genome shotgun (WGS) entry which is preliminary data.</text>
</comment>
<dbReference type="GO" id="GO:0008360">
    <property type="term" value="P:regulation of cell shape"/>
    <property type="evidence" value="ECO:0007669"/>
    <property type="project" value="UniProtKB-KW"/>
</dbReference>
<dbReference type="InterPro" id="IPR001460">
    <property type="entry name" value="PCN-bd_Tpept"/>
</dbReference>
<evidence type="ECO:0000256" key="12">
    <source>
        <dbReference type="ARBA" id="ARBA00023136"/>
    </source>
</evidence>
<evidence type="ECO:0000259" key="20">
    <source>
        <dbReference type="Pfam" id="PF00912"/>
    </source>
</evidence>
<sequence length="706" mass="78485">MSENENENTNEKTRQQTPETQSARRKDDIPASMRWMRRIKKTFSFFFTCSLLLLIGTTVFLVYLRAQTLPVTKTMQTSQMYDVHGEVIDTFYSGQNRQVVSLKDISPYLIHATLAVEDQNFYDHFGVDVKAVARAAIVNVQAMAKVQGAGTITQQLARNLYLTHDRTWTRKFKETVYAIQMEMQLSKDDILADYLNQIYYGHSTYGIETASELFFGKHASELTLAESAMIAGVPKGPRYYSPYYDLQNAMDRQKVVLQTMVNSGFITQSAADAAGKEKLTILPLTKKKPSAAPYFRDYVRNLATEKLGITEEQFDEGGIRIYTTLDKNAQHIAENVITKQLEGKPDLQAALVAVDPRTGEIKAMVGGRDYAENQFNRVLSNTRQPGSSFKPFVYMVALMNGFTPVSMVKSEPTVFTYDEGRQQYTPRNFNDQYTNANMDMRQAISKSDNIYAVHTILEVGPQKVIDFARKLGVASPMKPLPSLALGSFPVSPLEMASAFASIANQGVHHETTAILRIEDANGRLLYEATPVEEQVIPPAVAYVMTNLMESVFEEGGTGNRVAGTIKRPIAGKTGTTDTDAWLVGFTPELSTAVWVGYDKSRNITTVESHLASPIFADFTEQTLDAIPPKLFPIPEGVSTVYIDPVSGKLSNEDCPNAKMEAFLVGTEPTTYCTGKPANPDTAGGQKAGPKGDNGSWWNDLKRWWND</sequence>
<gene>
    <name evidence="21" type="ORF">A8708_13785</name>
</gene>
<keyword evidence="8" id="KW-0808">Transferase</keyword>
<evidence type="ECO:0000313" key="22">
    <source>
        <dbReference type="Proteomes" id="UP000078454"/>
    </source>
</evidence>
<dbReference type="Gene3D" id="3.40.710.10">
    <property type="entry name" value="DD-peptidase/beta-lactamase superfamily"/>
    <property type="match status" value="1"/>
</dbReference>
<dbReference type="GO" id="GO:0006508">
    <property type="term" value="P:proteolysis"/>
    <property type="evidence" value="ECO:0007669"/>
    <property type="project" value="UniProtKB-KW"/>
</dbReference>
<evidence type="ECO:0000256" key="13">
    <source>
        <dbReference type="ARBA" id="ARBA00023268"/>
    </source>
</evidence>
<name>A0A198A353_9BACL</name>
<feature type="region of interest" description="Disordered" evidence="17">
    <location>
        <begin position="674"/>
        <end position="698"/>
    </location>
</feature>
<dbReference type="GO" id="GO:0008955">
    <property type="term" value="F:peptidoglycan glycosyltransferase activity"/>
    <property type="evidence" value="ECO:0007669"/>
    <property type="project" value="UniProtKB-EC"/>
</dbReference>
<comment type="similarity">
    <text evidence="2">In the C-terminal section; belongs to the transpeptidase family.</text>
</comment>
<dbReference type="EMBL" id="LYPB01000082">
    <property type="protein sequence ID" value="OAS15542.1"/>
    <property type="molecule type" value="Genomic_DNA"/>
</dbReference>
<dbReference type="Gene3D" id="1.10.3810.10">
    <property type="entry name" value="Biosynthetic peptidoglycan transglycosylase-like"/>
    <property type="match status" value="1"/>
</dbReference>
<dbReference type="InterPro" id="IPR050396">
    <property type="entry name" value="Glycosyltr_51/Transpeptidase"/>
</dbReference>
<evidence type="ECO:0000256" key="10">
    <source>
        <dbReference type="ARBA" id="ARBA00022960"/>
    </source>
</evidence>
<keyword evidence="10" id="KW-0133">Cell shape</keyword>
<dbReference type="GO" id="GO:0071555">
    <property type="term" value="P:cell wall organization"/>
    <property type="evidence" value="ECO:0007669"/>
    <property type="project" value="UniProtKB-KW"/>
</dbReference>